<feature type="domain" description="CCHC-type" evidence="3">
    <location>
        <begin position="315"/>
        <end position="329"/>
    </location>
</feature>
<dbReference type="InterPro" id="IPR054722">
    <property type="entry name" value="PolX-like_BBD"/>
</dbReference>
<proteinExistence type="predicted"/>
<organism evidence="4 5">
    <name type="scientific">Tricholomella constricta</name>
    <dbReference type="NCBI Taxonomy" id="117010"/>
    <lineage>
        <taxon>Eukaryota</taxon>
        <taxon>Fungi</taxon>
        <taxon>Dikarya</taxon>
        <taxon>Basidiomycota</taxon>
        <taxon>Agaricomycotina</taxon>
        <taxon>Agaricomycetes</taxon>
        <taxon>Agaricomycetidae</taxon>
        <taxon>Agaricales</taxon>
        <taxon>Tricholomatineae</taxon>
        <taxon>Lyophyllaceae</taxon>
        <taxon>Tricholomella</taxon>
    </lineage>
</organism>
<dbReference type="GO" id="GO:0008270">
    <property type="term" value="F:zinc ion binding"/>
    <property type="evidence" value="ECO:0007669"/>
    <property type="project" value="UniProtKB-KW"/>
</dbReference>
<dbReference type="Pfam" id="PF22936">
    <property type="entry name" value="Pol_BBD"/>
    <property type="match status" value="1"/>
</dbReference>
<gene>
    <name evidence="4" type="ORF">D9615_009908</name>
</gene>
<dbReference type="Proteomes" id="UP000565441">
    <property type="component" value="Unassembled WGS sequence"/>
</dbReference>
<dbReference type="AlphaFoldDB" id="A0A8H5LXT4"/>
<dbReference type="PROSITE" id="PS50158">
    <property type="entry name" value="ZF_CCHC"/>
    <property type="match status" value="1"/>
</dbReference>
<reference evidence="4 5" key="1">
    <citation type="journal article" date="2020" name="ISME J.">
        <title>Uncovering the hidden diversity of litter-decomposition mechanisms in mushroom-forming fungi.</title>
        <authorList>
            <person name="Floudas D."/>
            <person name="Bentzer J."/>
            <person name="Ahren D."/>
            <person name="Johansson T."/>
            <person name="Persson P."/>
            <person name="Tunlid A."/>
        </authorList>
    </citation>
    <scope>NUCLEOTIDE SEQUENCE [LARGE SCALE GENOMIC DNA]</scope>
    <source>
        <strain evidence="4 5">CBS 661.87</strain>
    </source>
</reference>
<evidence type="ECO:0000313" key="4">
    <source>
        <dbReference type="EMBL" id="KAF5374000.1"/>
    </source>
</evidence>
<accession>A0A8H5LXT4</accession>
<feature type="region of interest" description="Disordered" evidence="2">
    <location>
        <begin position="269"/>
        <end position="313"/>
    </location>
</feature>
<evidence type="ECO:0000259" key="3">
    <source>
        <dbReference type="PROSITE" id="PS50158"/>
    </source>
</evidence>
<keyword evidence="5" id="KW-1185">Reference proteome</keyword>
<evidence type="ECO:0000313" key="5">
    <source>
        <dbReference type="Proteomes" id="UP000565441"/>
    </source>
</evidence>
<protein>
    <recommendedName>
        <fullName evidence="3">CCHC-type domain-containing protein</fullName>
    </recommendedName>
</protein>
<keyword evidence="1" id="KW-0863">Zinc-finger</keyword>
<comment type="caution">
    <text evidence="4">The sequence shown here is derived from an EMBL/GenBank/DDBJ whole genome shotgun (WGS) entry which is preliminary data.</text>
</comment>
<sequence length="592" mass="64963">MSAPQLLLLPLTPPFRQLPLSLPASPVLQHPPVQRTPSNYTKPDFPNLSSIPLLSSANDWGKWHSAVLQVIEATGLFDHIVDILPPDLLLDPTAYPSLPPVIDKARYTPEELDAYQSWWAQDDIVSFVLVSKLGPVPASIIPPKRDAWGNPQRSARDILRILRTKYGVFDAASAALVRESVLLKKVIGNDVSSYVDMWRKAILQVEGTHWDFSPFDKVQRFADGLPRTYEYEPLRVLIREGFNTHPPHGVITFHDASQAALNVELASRRLSNTHNPPSRRSQSSTSTTTSAANQNTTPTATSDAVNPTSPATRPRCSNCGALGHVAGNCWEPGGGDVGGRDRYLAANPPHPRAHVAIASDPSLDPIVETVEPKIESASAPVSVYPLPDAQSPVPSDTALYLDFANAASPVVLASIADRFNAILDSGCTVHIIRDRKYFWTYDTTLAVPVGTANCGTLTTLAKGEVRFRINMDGTDQVICLRDCLHAPDVPINLLSVGSLAEKDMRLVFEKNTTSIHFPDSVPHLSEHPINATVVCRLSFLHLDFVLPSSTAAPSSLDDFLVFPAIEQQPSDLVFPHVELTICYWRQVRWFFC</sequence>
<dbReference type="InterPro" id="IPR001878">
    <property type="entry name" value="Znf_CCHC"/>
</dbReference>
<dbReference type="OrthoDB" id="3025757at2759"/>
<keyword evidence="1" id="KW-0479">Metal-binding</keyword>
<dbReference type="GO" id="GO:0003676">
    <property type="term" value="F:nucleic acid binding"/>
    <property type="evidence" value="ECO:0007669"/>
    <property type="project" value="InterPro"/>
</dbReference>
<name>A0A8H5LXT4_9AGAR</name>
<keyword evidence="1" id="KW-0862">Zinc</keyword>
<evidence type="ECO:0000256" key="2">
    <source>
        <dbReference type="SAM" id="MobiDB-lite"/>
    </source>
</evidence>
<evidence type="ECO:0000256" key="1">
    <source>
        <dbReference type="PROSITE-ProRule" id="PRU00047"/>
    </source>
</evidence>
<feature type="compositionally biased region" description="Low complexity" evidence="2">
    <location>
        <begin position="275"/>
        <end position="302"/>
    </location>
</feature>
<dbReference type="EMBL" id="JAACJP010000038">
    <property type="protein sequence ID" value="KAF5374000.1"/>
    <property type="molecule type" value="Genomic_DNA"/>
</dbReference>